<dbReference type="EMBL" id="CAJNNV010002507">
    <property type="protein sequence ID" value="CAE8587310.1"/>
    <property type="molecule type" value="Genomic_DNA"/>
</dbReference>
<evidence type="ECO:0000313" key="2">
    <source>
        <dbReference type="Proteomes" id="UP000654075"/>
    </source>
</evidence>
<protein>
    <submittedName>
        <fullName evidence="1">Uncharacterized protein</fullName>
    </submittedName>
</protein>
<name>A0A813DF99_POLGL</name>
<dbReference type="Proteomes" id="UP000654075">
    <property type="component" value="Unassembled WGS sequence"/>
</dbReference>
<sequence length="229" mass="24418">MIGFEAYHRSFHERMSSLEVEVTASRRIRLEEAHSQEHPHALPRRLGAVVKVLAVGSNTGSSGMISLATAGVTANAQTFDMSSASCDNSARCPPNYIAHTLTADLTLTVSSCSTALIGSAALVTQVMEFTFINADDDRTFIITDGTGTYKLAPYESVTAHCWSGGGDRLYFPEMSGSTGFCSSGCDAIQPTDRSGTAFSTTQNLIVATAALAETHVAQWETVQQRPSLL</sequence>
<proteinExistence type="predicted"/>
<evidence type="ECO:0000313" key="1">
    <source>
        <dbReference type="EMBL" id="CAE8587310.1"/>
    </source>
</evidence>
<gene>
    <name evidence="1" type="ORF">PGLA1383_LOCUS6150</name>
</gene>
<dbReference type="AlphaFoldDB" id="A0A813DF99"/>
<organism evidence="1 2">
    <name type="scientific">Polarella glacialis</name>
    <name type="common">Dinoflagellate</name>
    <dbReference type="NCBI Taxonomy" id="89957"/>
    <lineage>
        <taxon>Eukaryota</taxon>
        <taxon>Sar</taxon>
        <taxon>Alveolata</taxon>
        <taxon>Dinophyceae</taxon>
        <taxon>Suessiales</taxon>
        <taxon>Suessiaceae</taxon>
        <taxon>Polarella</taxon>
    </lineage>
</organism>
<comment type="caution">
    <text evidence="1">The sequence shown here is derived from an EMBL/GenBank/DDBJ whole genome shotgun (WGS) entry which is preliminary data.</text>
</comment>
<accession>A0A813DF99</accession>
<keyword evidence="2" id="KW-1185">Reference proteome</keyword>
<reference evidence="1" key="1">
    <citation type="submission" date="2021-02" db="EMBL/GenBank/DDBJ databases">
        <authorList>
            <person name="Dougan E. K."/>
            <person name="Rhodes N."/>
            <person name="Thang M."/>
            <person name="Chan C."/>
        </authorList>
    </citation>
    <scope>NUCLEOTIDE SEQUENCE</scope>
</reference>